<evidence type="ECO:0000256" key="4">
    <source>
        <dbReference type="ARBA" id="ARBA00022500"/>
    </source>
</evidence>
<evidence type="ECO:0000256" key="1">
    <source>
        <dbReference type="ARBA" id="ARBA00004413"/>
    </source>
</evidence>
<dbReference type="PANTHER" id="PTHR43484">
    <property type="match status" value="1"/>
</dbReference>
<dbReference type="EMBL" id="CADCVS010000540">
    <property type="protein sequence ID" value="CAA9534923.1"/>
    <property type="molecule type" value="Genomic_DNA"/>
</dbReference>
<dbReference type="GO" id="GO:0071973">
    <property type="term" value="P:bacterial-type flagellum-dependent cell motility"/>
    <property type="evidence" value="ECO:0007669"/>
    <property type="project" value="InterPro"/>
</dbReference>
<dbReference type="SUPFAM" id="SSF101801">
    <property type="entry name" value="Surface presentation of antigens (SPOA)"/>
    <property type="match status" value="1"/>
</dbReference>
<comment type="similarity">
    <text evidence="2">Belongs to the FliN/MopA/SpaO family.</text>
</comment>
<dbReference type="Pfam" id="PF01052">
    <property type="entry name" value="FliMN_C"/>
    <property type="match status" value="1"/>
</dbReference>
<evidence type="ECO:0000256" key="3">
    <source>
        <dbReference type="ARBA" id="ARBA00022475"/>
    </source>
</evidence>
<dbReference type="GO" id="GO:0003774">
    <property type="term" value="F:cytoskeletal motor activity"/>
    <property type="evidence" value="ECO:0007669"/>
    <property type="project" value="InterPro"/>
</dbReference>
<reference evidence="8" key="1">
    <citation type="submission" date="2020-02" db="EMBL/GenBank/DDBJ databases">
        <authorList>
            <person name="Meier V. D."/>
        </authorList>
    </citation>
    <scope>NUCLEOTIDE SEQUENCE</scope>
    <source>
        <strain evidence="8">AVDCRST_MAG30</strain>
    </source>
</reference>
<keyword evidence="3" id="KW-1003">Cell membrane</keyword>
<sequence length="87" mass="9521">MGALLDVELRLHAELGRARMPLTGTVDLAEGTIVDLDRAPEDPVDVYVNGRRFGSARLIVVDGEWALRLESIDADWGSQVPLARADH</sequence>
<dbReference type="Gene3D" id="2.30.330.10">
    <property type="entry name" value="SpoA-like"/>
    <property type="match status" value="1"/>
</dbReference>
<dbReference type="InterPro" id="IPR001172">
    <property type="entry name" value="FliN_T3SS_HrcQb"/>
</dbReference>
<accession>A0A6J4TY71</accession>
<dbReference type="AlphaFoldDB" id="A0A6J4TY71"/>
<dbReference type="InterPro" id="IPR001543">
    <property type="entry name" value="FliN-like_C"/>
</dbReference>
<dbReference type="PANTHER" id="PTHR43484:SF1">
    <property type="entry name" value="FLAGELLAR MOTOR SWITCH PROTEIN FLIN"/>
    <property type="match status" value="1"/>
</dbReference>
<dbReference type="InterPro" id="IPR051469">
    <property type="entry name" value="FliN/MopA/SpaO"/>
</dbReference>
<organism evidence="8">
    <name type="scientific">uncultured Solirubrobacteraceae bacterium</name>
    <dbReference type="NCBI Taxonomy" id="1162706"/>
    <lineage>
        <taxon>Bacteria</taxon>
        <taxon>Bacillati</taxon>
        <taxon>Actinomycetota</taxon>
        <taxon>Thermoleophilia</taxon>
        <taxon>Solirubrobacterales</taxon>
        <taxon>Solirubrobacteraceae</taxon>
        <taxon>environmental samples</taxon>
    </lineage>
</organism>
<dbReference type="GO" id="GO:0009425">
    <property type="term" value="C:bacterial-type flagellum basal body"/>
    <property type="evidence" value="ECO:0007669"/>
    <property type="project" value="InterPro"/>
</dbReference>
<evidence type="ECO:0000313" key="8">
    <source>
        <dbReference type="EMBL" id="CAA9534923.1"/>
    </source>
</evidence>
<evidence type="ECO:0000256" key="5">
    <source>
        <dbReference type="ARBA" id="ARBA00022779"/>
    </source>
</evidence>
<keyword evidence="4" id="KW-0145">Chemotaxis</keyword>
<gene>
    <name evidence="8" type="ORF">AVDCRST_MAG30-4133</name>
</gene>
<proteinExistence type="inferred from homology"/>
<dbReference type="InterPro" id="IPR036429">
    <property type="entry name" value="SpoA-like_sf"/>
</dbReference>
<feature type="domain" description="Flagellar motor switch protein FliN-like C-terminal" evidence="7">
    <location>
        <begin position="4"/>
        <end position="72"/>
    </location>
</feature>
<protein>
    <recommendedName>
        <fullName evidence="7">Flagellar motor switch protein FliN-like C-terminal domain-containing protein</fullName>
    </recommendedName>
</protein>
<evidence type="ECO:0000256" key="6">
    <source>
        <dbReference type="ARBA" id="ARBA00023136"/>
    </source>
</evidence>
<keyword evidence="5" id="KW-0283">Flagellar rotation</keyword>
<comment type="subcellular location">
    <subcellularLocation>
        <location evidence="1">Cell membrane</location>
        <topology evidence="1">Peripheral membrane protein</topology>
        <orientation evidence="1">Cytoplasmic side</orientation>
    </subcellularLocation>
</comment>
<dbReference type="GO" id="GO:0006935">
    <property type="term" value="P:chemotaxis"/>
    <property type="evidence" value="ECO:0007669"/>
    <property type="project" value="UniProtKB-KW"/>
</dbReference>
<dbReference type="PRINTS" id="PR00956">
    <property type="entry name" value="FLGMOTORFLIN"/>
</dbReference>
<dbReference type="GO" id="GO:0005886">
    <property type="term" value="C:plasma membrane"/>
    <property type="evidence" value="ECO:0007669"/>
    <property type="project" value="UniProtKB-SubCell"/>
</dbReference>
<evidence type="ECO:0000256" key="2">
    <source>
        <dbReference type="ARBA" id="ARBA00009226"/>
    </source>
</evidence>
<keyword evidence="6" id="KW-0472">Membrane</keyword>
<evidence type="ECO:0000259" key="7">
    <source>
        <dbReference type="Pfam" id="PF01052"/>
    </source>
</evidence>
<name>A0A6J4TY71_9ACTN</name>